<dbReference type="GO" id="GO:0004767">
    <property type="term" value="F:sphingomyelin phosphodiesterase activity"/>
    <property type="evidence" value="ECO:0007669"/>
    <property type="project" value="UniProtKB-EC"/>
</dbReference>
<comment type="subcellular location">
    <subcellularLocation>
        <location evidence="1">Membrane</location>
        <topology evidence="1">Multi-pass membrane protein</topology>
    </subcellularLocation>
</comment>
<dbReference type="OMA" id="AHRATEC"/>
<feature type="domain" description="Endonuclease/exonuclease/phosphatase" evidence="15">
    <location>
        <begin position="18"/>
        <end position="298"/>
    </location>
</feature>
<evidence type="ECO:0000256" key="3">
    <source>
        <dbReference type="ARBA" id="ARBA00004991"/>
    </source>
</evidence>
<keyword evidence="10" id="KW-0746">Sphingolipid metabolism</keyword>
<evidence type="ECO:0000313" key="17">
    <source>
        <dbReference type="Proteomes" id="UP000017246"/>
    </source>
</evidence>
<evidence type="ECO:0000256" key="9">
    <source>
        <dbReference type="ARBA" id="ARBA00022842"/>
    </source>
</evidence>
<comment type="pathway">
    <text evidence="2">Lipid metabolism; sphingolipid metabolism.</text>
</comment>
<dbReference type="EMBL" id="LN902041">
    <property type="protein sequence ID" value="CDS36587.1"/>
    <property type="molecule type" value="Genomic_DNA"/>
</dbReference>
<dbReference type="Gene3D" id="3.60.10.10">
    <property type="entry name" value="Endonuclease/exonuclease/phosphatase"/>
    <property type="match status" value="1"/>
</dbReference>
<dbReference type="AlphaFoldDB" id="A0A068XWH0"/>
<keyword evidence="11 14" id="KW-1133">Transmembrane helix</keyword>
<dbReference type="PANTHER" id="PTHR16320:SF24">
    <property type="entry name" value="PHOSPHODIESTERASE, PUTATIVE-RELATED"/>
    <property type="match status" value="1"/>
</dbReference>
<dbReference type="GO" id="GO:0046872">
    <property type="term" value="F:metal ion binding"/>
    <property type="evidence" value="ECO:0007669"/>
    <property type="project" value="UniProtKB-KW"/>
</dbReference>
<comment type="pathway">
    <text evidence="3">Sphingolipid metabolism.</text>
</comment>
<proteinExistence type="inferred from homology"/>
<dbReference type="PANTHER" id="PTHR16320">
    <property type="entry name" value="SPHINGOMYELINASE FAMILY MEMBER"/>
    <property type="match status" value="1"/>
</dbReference>
<keyword evidence="8" id="KW-0378">Hydrolase</keyword>
<keyword evidence="13 14" id="KW-0472">Membrane</keyword>
<evidence type="ECO:0000259" key="15">
    <source>
        <dbReference type="Pfam" id="PF03372"/>
    </source>
</evidence>
<evidence type="ECO:0000256" key="12">
    <source>
        <dbReference type="ARBA" id="ARBA00023098"/>
    </source>
</evidence>
<dbReference type="InterPro" id="IPR038772">
    <property type="entry name" value="Sph/SMPD2-like"/>
</dbReference>
<evidence type="ECO:0000256" key="5">
    <source>
        <dbReference type="ARBA" id="ARBA00012369"/>
    </source>
</evidence>
<organism evidence="16 17">
    <name type="scientific">Echinococcus multilocularis</name>
    <name type="common">Fox tapeworm</name>
    <dbReference type="NCBI Taxonomy" id="6211"/>
    <lineage>
        <taxon>Eukaryota</taxon>
        <taxon>Metazoa</taxon>
        <taxon>Spiralia</taxon>
        <taxon>Lophotrochozoa</taxon>
        <taxon>Platyhelminthes</taxon>
        <taxon>Cestoda</taxon>
        <taxon>Eucestoda</taxon>
        <taxon>Cyclophyllidea</taxon>
        <taxon>Taeniidae</taxon>
        <taxon>Echinococcus</taxon>
    </lineage>
</organism>
<dbReference type="SUPFAM" id="SSF56219">
    <property type="entry name" value="DNase I-like"/>
    <property type="match status" value="1"/>
</dbReference>
<keyword evidence="12" id="KW-0443">Lipid metabolism</keyword>
<gene>
    <name evidence="16" type="ORF">EmuJ_000372200</name>
</gene>
<evidence type="ECO:0000256" key="6">
    <source>
        <dbReference type="ARBA" id="ARBA00022692"/>
    </source>
</evidence>
<dbReference type="Proteomes" id="UP000017246">
    <property type="component" value="Unassembled WGS sequence"/>
</dbReference>
<dbReference type="OrthoDB" id="387657at2759"/>
<dbReference type="InterPro" id="IPR036691">
    <property type="entry name" value="Endo/exonu/phosph_ase_sf"/>
</dbReference>
<reference evidence="16" key="2">
    <citation type="submission" date="2015-11" db="EMBL/GenBank/DDBJ databases">
        <authorList>
            <person name="Zhang Y."/>
            <person name="Guo Z."/>
        </authorList>
    </citation>
    <scope>NUCLEOTIDE SEQUENCE</scope>
</reference>
<evidence type="ECO:0000256" key="10">
    <source>
        <dbReference type="ARBA" id="ARBA00022919"/>
    </source>
</evidence>
<keyword evidence="17" id="KW-1185">Reference proteome</keyword>
<feature type="transmembrane region" description="Helical" evidence="14">
    <location>
        <begin position="376"/>
        <end position="401"/>
    </location>
</feature>
<evidence type="ECO:0000256" key="2">
    <source>
        <dbReference type="ARBA" id="ARBA00004760"/>
    </source>
</evidence>
<evidence type="ECO:0000256" key="13">
    <source>
        <dbReference type="ARBA" id="ARBA00023136"/>
    </source>
</evidence>
<dbReference type="Pfam" id="PF03372">
    <property type="entry name" value="Exo_endo_phos"/>
    <property type="match status" value="1"/>
</dbReference>
<evidence type="ECO:0000313" key="16">
    <source>
        <dbReference type="EMBL" id="CDS36587.1"/>
    </source>
</evidence>
<dbReference type="InterPro" id="IPR005135">
    <property type="entry name" value="Endo/exonuclease/phosphatase"/>
</dbReference>
<keyword evidence="7" id="KW-0479">Metal-binding</keyword>
<name>A0A068XWH0_ECHMU</name>
<dbReference type="eggNOG" id="KOG3873">
    <property type="taxonomic scope" value="Eukaryota"/>
</dbReference>
<evidence type="ECO:0000256" key="4">
    <source>
        <dbReference type="ARBA" id="ARBA00006335"/>
    </source>
</evidence>
<evidence type="ECO:0000256" key="14">
    <source>
        <dbReference type="SAM" id="Phobius"/>
    </source>
</evidence>
<keyword evidence="6 14" id="KW-0812">Transmembrane</keyword>
<evidence type="ECO:0000256" key="11">
    <source>
        <dbReference type="ARBA" id="ARBA00022989"/>
    </source>
</evidence>
<sequence length="432" mass="48431">MKTDKHAIPGLTERIKILTLNCWGIFIKGMTVQKDVRVDAICELLRKSDCDIIFLQEVWLQSDFEKIRASLGSIYPHCVKFHAHLFGSGLCIFCRWPLVSFMALPFSINGYPHYIHQADWVAGKAMGYASTITPSGFRLNLYNAHTHARHYLNHDDDPVEGHRLVQAIEMMEFIRASASSSDAIFIGGDLNLEPYTTALRLLKRSLHLKDAWLDQTARRPVVSVEEMELEGATCERSDCPYAHKKWTASTGNGLRLDYIFYRPGVINDGLSTVTVECERCQVDMTEVPHKPGVFYSDHAVVTAEFLLTMHEESIAEEVPPINSHEALETILMEADGIIKTQMKMENKRRTTHLVIAALLTVAFLTLGTGVPVCHPAYKFFASALLMLAGAIVFCLIWGNVIGRPCLMSSLRNAKAIVWNHLSEFIQAPASNP</sequence>
<accession>A0A068XWH0</accession>
<dbReference type="GO" id="GO:0006665">
    <property type="term" value="P:sphingolipid metabolic process"/>
    <property type="evidence" value="ECO:0007669"/>
    <property type="project" value="UniProtKB-KW"/>
</dbReference>
<protein>
    <recommendedName>
        <fullName evidence="5">sphingomyelin phosphodiesterase</fullName>
        <ecNumber evidence="5">3.1.4.12</ecNumber>
    </recommendedName>
</protein>
<comment type="similarity">
    <text evidence="4">Belongs to the neutral sphingomyelinase family.</text>
</comment>
<feature type="transmembrane region" description="Helical" evidence="14">
    <location>
        <begin position="351"/>
        <end position="370"/>
    </location>
</feature>
<evidence type="ECO:0000256" key="1">
    <source>
        <dbReference type="ARBA" id="ARBA00004141"/>
    </source>
</evidence>
<dbReference type="EC" id="3.1.4.12" evidence="5"/>
<evidence type="ECO:0000256" key="7">
    <source>
        <dbReference type="ARBA" id="ARBA00022723"/>
    </source>
</evidence>
<reference evidence="16" key="1">
    <citation type="journal article" date="2013" name="Nature">
        <title>The genomes of four tapeworm species reveal adaptations to parasitism.</title>
        <authorList>
            <person name="Tsai I.J."/>
            <person name="Zarowiecki M."/>
            <person name="Holroyd N."/>
            <person name="Garciarrubio A."/>
            <person name="Sanchez-Flores A."/>
            <person name="Brooks K.L."/>
            <person name="Tracey A."/>
            <person name="Bobes R.J."/>
            <person name="Fragoso G."/>
            <person name="Sciutto E."/>
            <person name="Aslett M."/>
            <person name="Beasley H."/>
            <person name="Bennett H.M."/>
            <person name="Cai J."/>
            <person name="Camicia F."/>
            <person name="Clark R."/>
            <person name="Cucher M."/>
            <person name="De Silva N."/>
            <person name="Day T.A."/>
            <person name="Deplazes P."/>
            <person name="Estrada K."/>
            <person name="Fernandez C."/>
            <person name="Holland P.W."/>
            <person name="Hou J."/>
            <person name="Hu S."/>
            <person name="Huckvale T."/>
            <person name="Hung S.S."/>
            <person name="Kamenetzky L."/>
            <person name="Keane J.A."/>
            <person name="Kiss F."/>
            <person name="Koziol U."/>
            <person name="Lambert O."/>
            <person name="Liu K."/>
            <person name="Luo X."/>
            <person name="Luo Y."/>
            <person name="Macchiaroli N."/>
            <person name="Nichol S."/>
            <person name="Paps J."/>
            <person name="Parkinson J."/>
            <person name="Pouchkina-Stantcheva N."/>
            <person name="Riddiford N."/>
            <person name="Rosenzvit M."/>
            <person name="Salinas G."/>
            <person name="Wasmuth J.D."/>
            <person name="Zamanian M."/>
            <person name="Zheng Y."/>
            <person name="Cai X."/>
            <person name="Soberon X."/>
            <person name="Olson P.D."/>
            <person name="Laclette J.P."/>
            <person name="Brehm K."/>
            <person name="Berriman M."/>
            <person name="Garciarrubio A."/>
            <person name="Bobes R.J."/>
            <person name="Fragoso G."/>
            <person name="Sanchez-Flores A."/>
            <person name="Estrada K."/>
            <person name="Cevallos M.A."/>
            <person name="Morett E."/>
            <person name="Gonzalez V."/>
            <person name="Portillo T."/>
            <person name="Ochoa-Leyva A."/>
            <person name="Jose M.V."/>
            <person name="Sciutto E."/>
            <person name="Landa A."/>
            <person name="Jimenez L."/>
            <person name="Valdes V."/>
            <person name="Carrero J.C."/>
            <person name="Larralde C."/>
            <person name="Morales-Montor J."/>
            <person name="Limon-Lason J."/>
            <person name="Soberon X."/>
            <person name="Laclette J.P."/>
        </authorList>
    </citation>
    <scope>NUCLEOTIDE SEQUENCE [LARGE SCALE GENOMIC DNA]</scope>
</reference>
<dbReference type="GO" id="GO:0016020">
    <property type="term" value="C:membrane"/>
    <property type="evidence" value="ECO:0007669"/>
    <property type="project" value="UniProtKB-SubCell"/>
</dbReference>
<dbReference type="STRING" id="6211.A0A068XWH0"/>
<evidence type="ECO:0000256" key="8">
    <source>
        <dbReference type="ARBA" id="ARBA00022801"/>
    </source>
</evidence>
<keyword evidence="9" id="KW-0460">Magnesium</keyword>